<keyword evidence="2" id="KW-0808">Transferase</keyword>
<dbReference type="GO" id="GO:0008757">
    <property type="term" value="F:S-adenosylmethionine-dependent methyltransferase activity"/>
    <property type="evidence" value="ECO:0007669"/>
    <property type="project" value="InterPro"/>
</dbReference>
<dbReference type="PANTHER" id="PTHR43464:SF82">
    <property type="entry name" value="METHYLTRANSFERASE DOMAIN-CONTAINING PROTEIN"/>
    <property type="match status" value="1"/>
</dbReference>
<dbReference type="GO" id="GO:0032259">
    <property type="term" value="P:methylation"/>
    <property type="evidence" value="ECO:0007669"/>
    <property type="project" value="UniProtKB-KW"/>
</dbReference>
<gene>
    <name evidence="2" type="ORF">QO001_005946</name>
</gene>
<feature type="domain" description="Methyltransferase type 11" evidence="1">
    <location>
        <begin position="68"/>
        <end position="163"/>
    </location>
</feature>
<dbReference type="Gene3D" id="3.40.50.150">
    <property type="entry name" value="Vaccinia Virus protein VP39"/>
    <property type="match status" value="1"/>
</dbReference>
<dbReference type="Pfam" id="PF08241">
    <property type="entry name" value="Methyltransf_11"/>
    <property type="match status" value="1"/>
</dbReference>
<dbReference type="Proteomes" id="UP001223420">
    <property type="component" value="Unassembled WGS sequence"/>
</dbReference>
<dbReference type="RefSeq" id="WP_230368022.1">
    <property type="nucleotide sequence ID" value="NZ_JAJALK010000019.1"/>
</dbReference>
<proteinExistence type="predicted"/>
<dbReference type="EMBL" id="JAUSWL010000020">
    <property type="protein sequence ID" value="MDQ0546993.1"/>
    <property type="molecule type" value="Genomic_DNA"/>
</dbReference>
<evidence type="ECO:0000313" key="2">
    <source>
        <dbReference type="EMBL" id="MDQ0546993.1"/>
    </source>
</evidence>
<evidence type="ECO:0000259" key="1">
    <source>
        <dbReference type="Pfam" id="PF08241"/>
    </source>
</evidence>
<dbReference type="InterPro" id="IPR013216">
    <property type="entry name" value="Methyltransf_11"/>
</dbReference>
<organism evidence="2 3">
    <name type="scientific">Methylobacterium brachiatum</name>
    <dbReference type="NCBI Taxonomy" id="269660"/>
    <lineage>
        <taxon>Bacteria</taxon>
        <taxon>Pseudomonadati</taxon>
        <taxon>Pseudomonadota</taxon>
        <taxon>Alphaproteobacteria</taxon>
        <taxon>Hyphomicrobiales</taxon>
        <taxon>Methylobacteriaceae</taxon>
        <taxon>Methylobacterium</taxon>
    </lineage>
</organism>
<dbReference type="InterPro" id="IPR029063">
    <property type="entry name" value="SAM-dependent_MTases_sf"/>
</dbReference>
<dbReference type="AlphaFoldDB" id="A0AAJ1U2W2"/>
<reference evidence="2" key="1">
    <citation type="submission" date="2023-07" db="EMBL/GenBank/DDBJ databases">
        <title>Genomic Encyclopedia of Type Strains, Phase IV (KMG-IV): sequencing the most valuable type-strain genomes for metagenomic binning, comparative biology and taxonomic classification.</title>
        <authorList>
            <person name="Goeker M."/>
        </authorList>
    </citation>
    <scope>NUCLEOTIDE SEQUENCE</scope>
    <source>
        <strain evidence="2">DSM 19569</strain>
    </source>
</reference>
<keyword evidence="2" id="KW-0489">Methyltransferase</keyword>
<evidence type="ECO:0000313" key="3">
    <source>
        <dbReference type="Proteomes" id="UP001223420"/>
    </source>
</evidence>
<dbReference type="PANTHER" id="PTHR43464">
    <property type="entry name" value="METHYLTRANSFERASE"/>
    <property type="match status" value="1"/>
</dbReference>
<comment type="caution">
    <text evidence="2">The sequence shown here is derived from an EMBL/GenBank/DDBJ whole genome shotgun (WGS) entry which is preliminary data.</text>
</comment>
<accession>A0AAJ1U2W2</accession>
<sequence length="274" mass="30291">MSSPPFSEAIAANRKAWDASAPFHRADPTWDRLTRHFASNPNFSWFDPPMQAALQEIGLADKTVAHLCCNNGRETVSLMNLGARAAVGFDQSEAFLDQARELARIAGRACQFVAGDVHAIDPHYDASFDLVVITIGVFGWMPDLARFMAVPARLLRPGGRILIHEEHPITNVFEPKQEPALLVRHSYFRDAPFVGETAIVYGDGPAPEVGPHYWYVHPMSRVIESLIGAGLAIERFQEFPDNISTTADEPLSAGRLLPLSYLLQARKGPEHRAL</sequence>
<name>A0AAJ1U2W2_9HYPH</name>
<protein>
    <submittedName>
        <fullName evidence="2">SAM-dependent methyltransferase</fullName>
    </submittedName>
</protein>
<dbReference type="CDD" id="cd02440">
    <property type="entry name" value="AdoMet_MTases"/>
    <property type="match status" value="1"/>
</dbReference>
<dbReference type="SUPFAM" id="SSF53335">
    <property type="entry name" value="S-adenosyl-L-methionine-dependent methyltransferases"/>
    <property type="match status" value="1"/>
</dbReference>